<protein>
    <submittedName>
        <fullName evidence="2">Amidohydrolase family protein</fullName>
    </submittedName>
</protein>
<dbReference type="Gene3D" id="2.30.40.10">
    <property type="entry name" value="Urease, subunit C, domain 1"/>
    <property type="match status" value="1"/>
</dbReference>
<dbReference type="InterPro" id="IPR032466">
    <property type="entry name" value="Metal_Hydrolase"/>
</dbReference>
<dbReference type="Pfam" id="PF07969">
    <property type="entry name" value="Amidohydro_3"/>
    <property type="match status" value="1"/>
</dbReference>
<dbReference type="PANTHER" id="PTHR22642:SF2">
    <property type="entry name" value="PROTEIN LONG AFTER FAR-RED 3"/>
    <property type="match status" value="1"/>
</dbReference>
<dbReference type="EMBL" id="JAFREP010000039">
    <property type="protein sequence ID" value="MBO1322564.1"/>
    <property type="molecule type" value="Genomic_DNA"/>
</dbReference>
<comment type="caution">
    <text evidence="2">The sequence shown here is derived from an EMBL/GenBank/DDBJ whole genome shotgun (WGS) entry which is preliminary data.</text>
</comment>
<sequence length="630" mass="69917">MRFAFFLVLILADLLAHNPLTKDADPSKGVTLVSGGAVITMDANLNQYEAMAIQNGTILALGTLADLEKQYGAKAGKLLLKPGAVVLPSFIEPHTHPDLWNLVRFPWVTNVSPLDLYAADNTSYSGQLSYPEGLEQQIKKVIAAREADNNKSIMFFGWDPIFYGPVNQSTSDNLPWLDKPGTTPAQVLDQTFNPDVPISIMLQSMHTIYTNTKWMEKYHLENRCKNQPSNFCLRDDKGNLIGRFQEAEGVNVAISAFMLENPIATESFVVMKETIQNYHQKGISTVGVMGTPEVQMGLLIDAALHHRMRMRIFSLGPDPSQDKGKTRPVFFDPLTQSQREWIDWLGTKYWYDGAPYSGSMYMDCNQSQYYQNNWLTQQLGIPQYADDADKDCGHANYNNQNRGNFLTSINASVKHGLIATHTQGSQAGDDVLNFYEQSQQVSKLPPTAQSVRYRLEHNGWLGDSEIQNAKEHGIHLSFHVLHIYWYGADFENMLNQSALASVMPLKEAVDAGLSISFHTDTPMYPPNPLLMVRTAATRQTFKTGQTLTGEGTLVPYQGGVAADGIPVIEALKAVTINAAKALNMENLIGSLEKGKKADFVILSANPLTVEPTTIKDIAIQALYVDGNRVY</sequence>
<evidence type="ECO:0000313" key="2">
    <source>
        <dbReference type="EMBL" id="MBO1322564.1"/>
    </source>
</evidence>
<keyword evidence="3" id="KW-1185">Reference proteome</keyword>
<dbReference type="AlphaFoldDB" id="A0A8J7QEN3"/>
<gene>
    <name evidence="2" type="ORF">J3U88_29085</name>
</gene>
<evidence type="ECO:0000313" key="3">
    <source>
        <dbReference type="Proteomes" id="UP000664417"/>
    </source>
</evidence>
<dbReference type="Proteomes" id="UP000664417">
    <property type="component" value="Unassembled WGS sequence"/>
</dbReference>
<dbReference type="SUPFAM" id="SSF51556">
    <property type="entry name" value="Metallo-dependent hydrolases"/>
    <property type="match status" value="1"/>
</dbReference>
<name>A0A8J7QEN3_9BACT</name>
<dbReference type="RefSeq" id="WP_207862537.1">
    <property type="nucleotide sequence ID" value="NZ_JAFREP010000039.1"/>
</dbReference>
<dbReference type="Gene3D" id="3.20.20.140">
    <property type="entry name" value="Metal-dependent hydrolases"/>
    <property type="match status" value="1"/>
</dbReference>
<dbReference type="InterPro" id="IPR011059">
    <property type="entry name" value="Metal-dep_hydrolase_composite"/>
</dbReference>
<feature type="domain" description="Amidohydrolase 3" evidence="1">
    <location>
        <begin position="83"/>
        <end position="630"/>
    </location>
</feature>
<proteinExistence type="predicted"/>
<dbReference type="GO" id="GO:0016810">
    <property type="term" value="F:hydrolase activity, acting on carbon-nitrogen (but not peptide) bonds"/>
    <property type="evidence" value="ECO:0007669"/>
    <property type="project" value="InterPro"/>
</dbReference>
<organism evidence="2 3">
    <name type="scientific">Acanthopleuribacter pedis</name>
    <dbReference type="NCBI Taxonomy" id="442870"/>
    <lineage>
        <taxon>Bacteria</taxon>
        <taxon>Pseudomonadati</taxon>
        <taxon>Acidobacteriota</taxon>
        <taxon>Holophagae</taxon>
        <taxon>Acanthopleuribacterales</taxon>
        <taxon>Acanthopleuribacteraceae</taxon>
        <taxon>Acanthopleuribacter</taxon>
    </lineage>
</organism>
<dbReference type="SUPFAM" id="SSF51338">
    <property type="entry name" value="Composite domain of metallo-dependent hydrolases"/>
    <property type="match status" value="1"/>
</dbReference>
<dbReference type="Gene3D" id="3.10.310.70">
    <property type="match status" value="1"/>
</dbReference>
<accession>A0A8J7QEN3</accession>
<evidence type="ECO:0000259" key="1">
    <source>
        <dbReference type="Pfam" id="PF07969"/>
    </source>
</evidence>
<dbReference type="PANTHER" id="PTHR22642">
    <property type="entry name" value="IMIDAZOLONEPROPIONASE"/>
    <property type="match status" value="1"/>
</dbReference>
<reference evidence="2" key="1">
    <citation type="submission" date="2021-03" db="EMBL/GenBank/DDBJ databases">
        <authorList>
            <person name="Wang G."/>
        </authorList>
    </citation>
    <scope>NUCLEOTIDE SEQUENCE</scope>
    <source>
        <strain evidence="2">KCTC 12899</strain>
    </source>
</reference>
<dbReference type="InterPro" id="IPR013108">
    <property type="entry name" value="Amidohydro_3"/>
</dbReference>